<dbReference type="InterPro" id="IPR045865">
    <property type="entry name" value="ACT-like_dom_sf"/>
</dbReference>
<dbReference type="Gene3D" id="3.30.2130.10">
    <property type="entry name" value="VC0802-like"/>
    <property type="match status" value="1"/>
</dbReference>
<dbReference type="AlphaFoldDB" id="A0A3E2B258"/>
<organism evidence="2 3">
    <name type="scientific">Evtepia gabavorous</name>
    <dbReference type="NCBI Taxonomy" id="2211183"/>
    <lineage>
        <taxon>Bacteria</taxon>
        <taxon>Bacillati</taxon>
        <taxon>Bacillota</taxon>
        <taxon>Clostridia</taxon>
        <taxon>Eubacteriales</taxon>
        <taxon>Evtepia</taxon>
    </lineage>
</organism>
<dbReference type="EMBL" id="QQRQ01000017">
    <property type="protein sequence ID" value="RFT06087.1"/>
    <property type="molecule type" value="Genomic_DNA"/>
</dbReference>
<dbReference type="RefSeq" id="WP_021920232.1">
    <property type="nucleotide sequence ID" value="NZ_CAKXKJ010000008.1"/>
</dbReference>
<dbReference type="PANTHER" id="PTHR40099:SF1">
    <property type="entry name" value="ACETOLACTATE SYNTHASE, SMALL SUBUNIT"/>
    <property type="match status" value="1"/>
</dbReference>
<protein>
    <submittedName>
        <fullName evidence="2">Acetolactate synthase</fullName>
    </submittedName>
</protein>
<reference evidence="2 3" key="1">
    <citation type="submission" date="2018-07" db="EMBL/GenBank/DDBJ databases">
        <title>GABA Modulating Bacteria of the Human Gut Microbiota.</title>
        <authorList>
            <person name="Strandwitz P."/>
            <person name="Kim K.H."/>
            <person name="Terekhova D."/>
            <person name="Liu J.K."/>
            <person name="Sharma A."/>
            <person name="Levering J."/>
            <person name="Mcdonald D."/>
            <person name="Dietrich D."/>
            <person name="Ramadhar T.R."/>
            <person name="Lekbua A."/>
            <person name="Mroue N."/>
            <person name="Liston C."/>
            <person name="Stewart E.J."/>
            <person name="Dubin M.J."/>
            <person name="Zengler K."/>
            <person name="Knight R."/>
            <person name="Gilbert J.A."/>
            <person name="Clardy J."/>
            <person name="Lewis K."/>
        </authorList>
    </citation>
    <scope>NUCLEOTIDE SEQUENCE [LARGE SCALE GENOMIC DNA]</scope>
    <source>
        <strain evidence="2 3">KLE1738</strain>
    </source>
</reference>
<keyword evidence="3" id="KW-1185">Reference proteome</keyword>
<evidence type="ECO:0000313" key="3">
    <source>
        <dbReference type="Proteomes" id="UP000260649"/>
    </source>
</evidence>
<dbReference type="PROSITE" id="PS51671">
    <property type="entry name" value="ACT"/>
    <property type="match status" value="1"/>
</dbReference>
<dbReference type="Proteomes" id="UP000260649">
    <property type="component" value="Unassembled WGS sequence"/>
</dbReference>
<dbReference type="CDD" id="cd04908">
    <property type="entry name" value="ACT_Bt0572_1"/>
    <property type="match status" value="1"/>
</dbReference>
<dbReference type="InterPro" id="IPR045739">
    <property type="entry name" value="ACT_dom_pair"/>
</dbReference>
<evidence type="ECO:0000313" key="2">
    <source>
        <dbReference type="EMBL" id="RFT06087.1"/>
    </source>
</evidence>
<dbReference type="PANTHER" id="PTHR40099">
    <property type="entry name" value="ACETOLACTATE SYNTHASE, SMALL SUBUNIT"/>
    <property type="match status" value="1"/>
</dbReference>
<proteinExistence type="predicted"/>
<dbReference type="Pfam" id="PF19571">
    <property type="entry name" value="ACT_8"/>
    <property type="match status" value="1"/>
</dbReference>
<dbReference type="InterPro" id="IPR002912">
    <property type="entry name" value="ACT_dom"/>
</dbReference>
<comment type="caution">
    <text evidence="2">The sequence shown here is derived from an EMBL/GenBank/DDBJ whole genome shotgun (WGS) entry which is preliminary data.</text>
</comment>
<sequence>MLIKQISVFIENMPGKLGEVTQVLGENGIDMSALSLADTTDFGILRLIVNDPDKACQVLRNHDFIVKQSDVVAAVIDDRPGGLTAVLQILSGAQVSVEYMYAFVGNQDGHAVVVMRTDNAETALQALEDNHVSTLDPKDIYRL</sequence>
<gene>
    <name evidence="2" type="ORF">DV520_09315</name>
</gene>
<dbReference type="OrthoDB" id="9790662at2"/>
<accession>A0A3E2B258</accession>
<name>A0A3E2B258_9FIRM</name>
<dbReference type="GeneID" id="97995929"/>
<dbReference type="CDD" id="cd04882">
    <property type="entry name" value="ACT_Bt0572_2"/>
    <property type="match status" value="1"/>
</dbReference>
<dbReference type="SUPFAM" id="SSF55021">
    <property type="entry name" value="ACT-like"/>
    <property type="match status" value="2"/>
</dbReference>
<evidence type="ECO:0000259" key="1">
    <source>
        <dbReference type="PROSITE" id="PS51671"/>
    </source>
</evidence>
<feature type="domain" description="ACT" evidence="1">
    <location>
        <begin position="5"/>
        <end position="79"/>
    </location>
</feature>